<keyword evidence="1" id="KW-0378">Hydrolase</keyword>
<dbReference type="Pfam" id="PF08238">
    <property type="entry name" value="Sel1"/>
    <property type="match status" value="5"/>
</dbReference>
<dbReference type="Pfam" id="PF12895">
    <property type="entry name" value="ANAPC3"/>
    <property type="match status" value="1"/>
</dbReference>
<dbReference type="RefSeq" id="WP_005304365.1">
    <property type="nucleotide sequence ID" value="NZ_PYOG01000003.1"/>
</dbReference>
<dbReference type="PANTHER" id="PTHR11102:SF160">
    <property type="entry name" value="ERAD-ASSOCIATED E3 UBIQUITIN-PROTEIN LIGASE COMPONENT HRD3"/>
    <property type="match status" value="1"/>
</dbReference>
<proteinExistence type="predicted"/>
<dbReference type="Proteomes" id="UP000251647">
    <property type="component" value="Unassembled WGS sequence"/>
</dbReference>
<dbReference type="EC" id="3.5.2.6" evidence="1"/>
<dbReference type="OrthoDB" id="6114904at2"/>
<reference evidence="1 2" key="1">
    <citation type="submission" date="2018-06" db="EMBL/GenBank/DDBJ databases">
        <authorList>
            <consortium name="Pathogen Informatics"/>
            <person name="Doyle S."/>
        </authorList>
    </citation>
    <scope>NUCLEOTIDE SEQUENCE [LARGE SCALE GENOMIC DNA]</scope>
    <source>
        <strain evidence="1 2">NCTC11647</strain>
    </source>
</reference>
<organism evidence="1 2">
    <name type="scientific">Photobacterium damselae</name>
    <dbReference type="NCBI Taxonomy" id="38293"/>
    <lineage>
        <taxon>Bacteria</taxon>
        <taxon>Pseudomonadati</taxon>
        <taxon>Pseudomonadota</taxon>
        <taxon>Gammaproteobacteria</taxon>
        <taxon>Vibrionales</taxon>
        <taxon>Vibrionaceae</taxon>
        <taxon>Photobacterium</taxon>
    </lineage>
</organism>
<name>A0A2T3QN78_PHODM</name>
<dbReference type="InterPro" id="IPR050767">
    <property type="entry name" value="Sel1_AlgK"/>
</dbReference>
<dbReference type="SMART" id="SM00671">
    <property type="entry name" value="SEL1"/>
    <property type="match status" value="6"/>
</dbReference>
<dbReference type="InterPro" id="IPR011990">
    <property type="entry name" value="TPR-like_helical_dom_sf"/>
</dbReference>
<gene>
    <name evidence="1" type="primary">hcpC_2</name>
    <name evidence="1" type="ORF">NCTC11647_03477</name>
</gene>
<sequence length="366" mass="41642">MKKLLLSSLVILSGCTLDSNNEMQNTTDNTITNIQQNIDKLTELDQIISTIEDEKTSDTELKKQLEKLAYMANENSEAMLYLASLYEEGDIISKNLALARSYYSKSSQKNNTLARYYYALMLIDGRGGETNHKEAKELLQTNIKDNHEQSTYALAYLHFIDKDYQKTINILSTKKSIDSPSSKYLLGISLLEQNQNIDKAIELLTQSSTEKNIYASHALGKIYAHGKHGQLKDPKKSFFYLKQAVQDNDPNALYDLAMLTLENPEFIDNDYNASIEKLIHADKYGNKFASFEIAKLYDQGNIVKQNYEKAIYWYKKSAEKGNNRAMYNLASMYANGDGVSVSMSDAEFWLKQSAQYGNQRAIELLK</sequence>
<evidence type="ECO:0000313" key="2">
    <source>
        <dbReference type="Proteomes" id="UP000251647"/>
    </source>
</evidence>
<accession>A0A2T3QN78</accession>
<dbReference type="GO" id="GO:0008800">
    <property type="term" value="F:beta-lactamase activity"/>
    <property type="evidence" value="ECO:0007669"/>
    <property type="project" value="UniProtKB-EC"/>
</dbReference>
<dbReference type="AlphaFoldDB" id="A0A2T3QN78"/>
<dbReference type="EMBL" id="UATL01000005">
    <property type="protein sequence ID" value="SPY44529.1"/>
    <property type="molecule type" value="Genomic_DNA"/>
</dbReference>
<evidence type="ECO:0000313" key="1">
    <source>
        <dbReference type="EMBL" id="SPY44529.1"/>
    </source>
</evidence>
<dbReference type="Gene3D" id="1.25.40.10">
    <property type="entry name" value="Tetratricopeptide repeat domain"/>
    <property type="match status" value="1"/>
</dbReference>
<protein>
    <submittedName>
        <fullName evidence="1">Beta-lactamase hcpC</fullName>
        <ecNumber evidence="1">3.5.2.6</ecNumber>
    </submittedName>
</protein>
<dbReference type="PROSITE" id="PS51257">
    <property type="entry name" value="PROKAR_LIPOPROTEIN"/>
    <property type="match status" value="1"/>
</dbReference>
<dbReference type="PANTHER" id="PTHR11102">
    <property type="entry name" value="SEL-1-LIKE PROTEIN"/>
    <property type="match status" value="1"/>
</dbReference>
<dbReference type="InterPro" id="IPR006597">
    <property type="entry name" value="Sel1-like"/>
</dbReference>
<dbReference type="SUPFAM" id="SSF81901">
    <property type="entry name" value="HCP-like"/>
    <property type="match status" value="2"/>
</dbReference>